<gene>
    <name evidence="2" type="ORF">QWZ10_19515</name>
</gene>
<sequence>MPIPIAGIIFDQRITIDSGKTVYKKLCVCPQFIPLPLCLLGAGGGVFEVRGCAIQQISEASDLGVIGQPLVLGLQRGQGGGGFLARHSEVFVTQPPHQPSTSAGAEVPPPRASQSPISA</sequence>
<proteinExistence type="predicted"/>
<name>A0ABT8DBV3_9RHOB</name>
<evidence type="ECO:0000313" key="2">
    <source>
        <dbReference type="EMBL" id="MDN3713376.1"/>
    </source>
</evidence>
<feature type="region of interest" description="Disordered" evidence="1">
    <location>
        <begin position="94"/>
        <end position="119"/>
    </location>
</feature>
<evidence type="ECO:0000313" key="3">
    <source>
        <dbReference type="Proteomes" id="UP001243846"/>
    </source>
</evidence>
<protein>
    <submittedName>
        <fullName evidence="2">Uncharacterized protein</fullName>
    </submittedName>
</protein>
<dbReference type="Proteomes" id="UP001243846">
    <property type="component" value="Unassembled WGS sequence"/>
</dbReference>
<reference evidence="3" key="1">
    <citation type="journal article" date="2019" name="Int. J. Syst. Evol. Microbiol.">
        <title>The Global Catalogue of Microorganisms (GCM) 10K type strain sequencing project: providing services to taxonomists for standard genome sequencing and annotation.</title>
        <authorList>
            <consortium name="The Broad Institute Genomics Platform"/>
            <consortium name="The Broad Institute Genome Sequencing Center for Infectious Disease"/>
            <person name="Wu L."/>
            <person name="Ma J."/>
        </authorList>
    </citation>
    <scope>NUCLEOTIDE SEQUENCE [LARGE SCALE GENOMIC DNA]</scope>
    <source>
        <strain evidence="3">CECT 8482</strain>
    </source>
</reference>
<keyword evidence="3" id="KW-1185">Reference proteome</keyword>
<evidence type="ECO:0000256" key="1">
    <source>
        <dbReference type="SAM" id="MobiDB-lite"/>
    </source>
</evidence>
<organism evidence="2 3">
    <name type="scientific">Paracoccus cavernae</name>
    <dbReference type="NCBI Taxonomy" id="1571207"/>
    <lineage>
        <taxon>Bacteria</taxon>
        <taxon>Pseudomonadati</taxon>
        <taxon>Pseudomonadota</taxon>
        <taxon>Alphaproteobacteria</taxon>
        <taxon>Rhodobacterales</taxon>
        <taxon>Paracoccaceae</taxon>
        <taxon>Paracoccus</taxon>
    </lineage>
</organism>
<dbReference type="EMBL" id="JAUFRC010000001">
    <property type="protein sequence ID" value="MDN3713376.1"/>
    <property type="molecule type" value="Genomic_DNA"/>
</dbReference>
<accession>A0ABT8DBV3</accession>
<comment type="caution">
    <text evidence="2">The sequence shown here is derived from an EMBL/GenBank/DDBJ whole genome shotgun (WGS) entry which is preliminary data.</text>
</comment>